<feature type="domain" description="Mur ligase C-terminal" evidence="9">
    <location>
        <begin position="351"/>
        <end position="469"/>
    </location>
</feature>
<sequence length="505" mass="54106">MARWFVDRLPQQGIPSVSLRRLLPEAQFVGCHDWEVSGCTADSRRLDPGQLFVAVRGTRHDGHAFVEQALERGAAGVVVERPCPEAGRLQVIVPDSRAALARLCQALAGDPSKHLSILGVTGTCGRALTSLFIRSIFEATGVRFGLIGSLGWSDGVTTRSVSDTFPGAEGLASMLAAMVERGCAGGVVEIPALALEQRKVDGLEFDTAVVTDLSALVENGVDGLSTRRQRKARLFRKVMAGGTAIVNADDPQAALLGAVNLDARFVTFGIDRPADVTAKIDRLDERGSRFFLRGFAREVVVESQLIGTAQISQALAAAAVAWSHGLPVEAVVAGLETATKIPGELEAVVEGQSFGVWIDQARNGAELEQALNALRAMGAQRIHCVFGAEGLQERSERLGLAKAAEAGADRVTLTTDNPRTENVDQIIDDLLAGFRRPGRVRVELDRRHAIEATLADAQPGDAVLIAGKGVRTFQILSDRAVHFDDKAVATEWLRSHHQLFRRTSA</sequence>
<comment type="similarity">
    <text evidence="1">Belongs to the MurCDEF family. MurE subfamily.</text>
</comment>
<dbReference type="SUPFAM" id="SSF53244">
    <property type="entry name" value="MurD-like peptide ligases, peptide-binding domain"/>
    <property type="match status" value="1"/>
</dbReference>
<comment type="subcellular location">
    <subcellularLocation>
        <location evidence="7">Cytoplasm</location>
    </subcellularLocation>
</comment>
<evidence type="ECO:0000256" key="4">
    <source>
        <dbReference type="ARBA" id="ARBA00022984"/>
    </source>
</evidence>
<keyword evidence="3 7" id="KW-0133">Cell shape</keyword>
<proteinExistence type="inferred from homology"/>
<dbReference type="PANTHER" id="PTHR23135:SF4">
    <property type="entry name" value="UDP-N-ACETYLMURAMOYL-L-ALANYL-D-GLUTAMATE--2,6-DIAMINOPIMELATE LIGASE MURE HOMOLOG, CHLOROPLASTIC"/>
    <property type="match status" value="1"/>
</dbReference>
<evidence type="ECO:0000256" key="6">
    <source>
        <dbReference type="ARBA" id="ARBA00023316"/>
    </source>
</evidence>
<keyword evidence="6 7" id="KW-0961">Cell wall biogenesis/degradation</keyword>
<evidence type="ECO:0000256" key="2">
    <source>
        <dbReference type="ARBA" id="ARBA00022618"/>
    </source>
</evidence>
<dbReference type="Gene3D" id="3.90.190.20">
    <property type="entry name" value="Mur ligase, C-terminal domain"/>
    <property type="match status" value="1"/>
</dbReference>
<dbReference type="Pfam" id="PF01225">
    <property type="entry name" value="Mur_ligase"/>
    <property type="match status" value="1"/>
</dbReference>
<keyword evidence="5 7" id="KW-0131">Cell cycle</keyword>
<dbReference type="EMBL" id="CP155447">
    <property type="protein sequence ID" value="XBH02445.1"/>
    <property type="molecule type" value="Genomic_DNA"/>
</dbReference>
<accession>A0AAU7CBF3</accession>
<dbReference type="Gene3D" id="3.40.1190.10">
    <property type="entry name" value="Mur-like, catalytic domain"/>
    <property type="match status" value="1"/>
</dbReference>
<dbReference type="Pfam" id="PF08245">
    <property type="entry name" value="Mur_ligase_M"/>
    <property type="match status" value="1"/>
</dbReference>
<dbReference type="GO" id="GO:0071555">
    <property type="term" value="P:cell wall organization"/>
    <property type="evidence" value="ECO:0007669"/>
    <property type="project" value="UniProtKB-KW"/>
</dbReference>
<dbReference type="InterPro" id="IPR004101">
    <property type="entry name" value="Mur_ligase_C"/>
</dbReference>
<dbReference type="InterPro" id="IPR005761">
    <property type="entry name" value="UDP-N-AcMur-Glu-dNH2Pim_ligase"/>
</dbReference>
<dbReference type="Gene3D" id="3.40.1390.10">
    <property type="entry name" value="MurE/MurF, N-terminal domain"/>
    <property type="match status" value="1"/>
</dbReference>
<dbReference type="InterPro" id="IPR013221">
    <property type="entry name" value="Mur_ligase_cen"/>
</dbReference>
<dbReference type="Pfam" id="PF02875">
    <property type="entry name" value="Mur_ligase_C"/>
    <property type="match status" value="1"/>
</dbReference>
<dbReference type="InterPro" id="IPR036615">
    <property type="entry name" value="Mur_ligase_C_dom_sf"/>
</dbReference>
<dbReference type="PANTHER" id="PTHR23135">
    <property type="entry name" value="MUR LIGASE FAMILY MEMBER"/>
    <property type="match status" value="1"/>
</dbReference>
<name>A0AAU7CBF3_9BACT</name>
<dbReference type="GO" id="GO:0016881">
    <property type="term" value="F:acid-amino acid ligase activity"/>
    <property type="evidence" value="ECO:0007669"/>
    <property type="project" value="InterPro"/>
</dbReference>
<evidence type="ECO:0000256" key="1">
    <source>
        <dbReference type="ARBA" id="ARBA00005898"/>
    </source>
</evidence>
<evidence type="ECO:0000313" key="11">
    <source>
        <dbReference type="EMBL" id="XBH02445.1"/>
    </source>
</evidence>
<keyword evidence="4 7" id="KW-0573">Peptidoglycan synthesis</keyword>
<evidence type="ECO:0000259" key="10">
    <source>
        <dbReference type="Pfam" id="PF08245"/>
    </source>
</evidence>
<feature type="domain" description="Mur ligase central" evidence="10">
    <location>
        <begin position="120"/>
        <end position="321"/>
    </location>
</feature>
<organism evidence="11">
    <name type="scientific">Singulisphaera sp. Ch08</name>
    <dbReference type="NCBI Taxonomy" id="3120278"/>
    <lineage>
        <taxon>Bacteria</taxon>
        <taxon>Pseudomonadati</taxon>
        <taxon>Planctomycetota</taxon>
        <taxon>Planctomycetia</taxon>
        <taxon>Isosphaerales</taxon>
        <taxon>Isosphaeraceae</taxon>
        <taxon>Singulisphaera</taxon>
    </lineage>
</organism>
<evidence type="ECO:0000259" key="9">
    <source>
        <dbReference type="Pfam" id="PF02875"/>
    </source>
</evidence>
<evidence type="ECO:0000256" key="3">
    <source>
        <dbReference type="ARBA" id="ARBA00022960"/>
    </source>
</evidence>
<dbReference type="NCBIfam" id="TIGR01085">
    <property type="entry name" value="murE"/>
    <property type="match status" value="1"/>
</dbReference>
<dbReference type="InterPro" id="IPR036565">
    <property type="entry name" value="Mur-like_cat_sf"/>
</dbReference>
<dbReference type="RefSeq" id="WP_406695188.1">
    <property type="nucleotide sequence ID" value="NZ_CP155447.1"/>
</dbReference>
<evidence type="ECO:0000259" key="8">
    <source>
        <dbReference type="Pfam" id="PF01225"/>
    </source>
</evidence>
<dbReference type="SUPFAM" id="SSF63418">
    <property type="entry name" value="MurE/MurF N-terminal domain"/>
    <property type="match status" value="1"/>
</dbReference>
<gene>
    <name evidence="11" type="primary">murE</name>
    <name evidence="11" type="ORF">V5E97_29540</name>
</gene>
<comment type="pathway">
    <text evidence="7">Cell wall biogenesis; peptidoglycan biosynthesis.</text>
</comment>
<dbReference type="InterPro" id="IPR000713">
    <property type="entry name" value="Mur_ligase_N"/>
</dbReference>
<dbReference type="GO" id="GO:0005737">
    <property type="term" value="C:cytoplasm"/>
    <property type="evidence" value="ECO:0007669"/>
    <property type="project" value="UniProtKB-SubCell"/>
</dbReference>
<dbReference type="GO" id="GO:0008360">
    <property type="term" value="P:regulation of cell shape"/>
    <property type="evidence" value="ECO:0007669"/>
    <property type="project" value="UniProtKB-KW"/>
</dbReference>
<dbReference type="InterPro" id="IPR035911">
    <property type="entry name" value="MurE/MurF_N"/>
</dbReference>
<feature type="domain" description="Mur ligase N-terminal catalytic" evidence="8">
    <location>
        <begin position="36"/>
        <end position="105"/>
    </location>
</feature>
<dbReference type="AlphaFoldDB" id="A0AAU7CBF3"/>
<protein>
    <submittedName>
        <fullName evidence="11">UDP-N-acetylmuramyl-tripeptide synthetase</fullName>
    </submittedName>
</protein>
<evidence type="ECO:0000256" key="7">
    <source>
        <dbReference type="RuleBase" id="RU004135"/>
    </source>
</evidence>
<reference evidence="11" key="1">
    <citation type="submission" date="2024-05" db="EMBL/GenBank/DDBJ databases">
        <title>Planctomycetes of the genus Singulisphaera possess chitinolytic capabilities.</title>
        <authorList>
            <person name="Ivanova A."/>
        </authorList>
    </citation>
    <scope>NUCLEOTIDE SEQUENCE</scope>
    <source>
        <strain evidence="11">Ch08T</strain>
    </source>
</reference>
<dbReference type="SUPFAM" id="SSF53623">
    <property type="entry name" value="MurD-like peptide ligases, catalytic domain"/>
    <property type="match status" value="1"/>
</dbReference>
<dbReference type="GO" id="GO:0009252">
    <property type="term" value="P:peptidoglycan biosynthetic process"/>
    <property type="evidence" value="ECO:0007669"/>
    <property type="project" value="UniProtKB-KW"/>
</dbReference>
<keyword evidence="2 7" id="KW-0132">Cell division</keyword>
<dbReference type="GO" id="GO:0051301">
    <property type="term" value="P:cell division"/>
    <property type="evidence" value="ECO:0007669"/>
    <property type="project" value="UniProtKB-KW"/>
</dbReference>
<evidence type="ECO:0000256" key="5">
    <source>
        <dbReference type="ARBA" id="ARBA00023306"/>
    </source>
</evidence>
<dbReference type="GO" id="GO:0005524">
    <property type="term" value="F:ATP binding"/>
    <property type="evidence" value="ECO:0007669"/>
    <property type="project" value="InterPro"/>
</dbReference>